<name>A0A9Q1IXV9_SYNKA</name>
<feature type="region of interest" description="Disordered" evidence="1">
    <location>
        <begin position="1"/>
        <end position="113"/>
    </location>
</feature>
<protein>
    <submittedName>
        <fullName evidence="2">Uncharacterized protein</fullName>
    </submittedName>
</protein>
<evidence type="ECO:0000256" key="1">
    <source>
        <dbReference type="SAM" id="MobiDB-lite"/>
    </source>
</evidence>
<evidence type="ECO:0000313" key="2">
    <source>
        <dbReference type="EMBL" id="KAJ8357326.1"/>
    </source>
</evidence>
<feature type="compositionally biased region" description="Polar residues" evidence="1">
    <location>
        <begin position="49"/>
        <end position="58"/>
    </location>
</feature>
<organism evidence="2 3">
    <name type="scientific">Synaphobranchus kaupii</name>
    <name type="common">Kaup's arrowtooth eel</name>
    <dbReference type="NCBI Taxonomy" id="118154"/>
    <lineage>
        <taxon>Eukaryota</taxon>
        <taxon>Metazoa</taxon>
        <taxon>Chordata</taxon>
        <taxon>Craniata</taxon>
        <taxon>Vertebrata</taxon>
        <taxon>Euteleostomi</taxon>
        <taxon>Actinopterygii</taxon>
        <taxon>Neopterygii</taxon>
        <taxon>Teleostei</taxon>
        <taxon>Anguilliformes</taxon>
        <taxon>Synaphobranchidae</taxon>
        <taxon>Synaphobranchus</taxon>
    </lineage>
</organism>
<reference evidence="2" key="1">
    <citation type="journal article" date="2023" name="Science">
        <title>Genome structures resolve the early diversification of teleost fishes.</title>
        <authorList>
            <person name="Parey E."/>
            <person name="Louis A."/>
            <person name="Montfort J."/>
            <person name="Bouchez O."/>
            <person name="Roques C."/>
            <person name="Iampietro C."/>
            <person name="Lluch J."/>
            <person name="Castinel A."/>
            <person name="Donnadieu C."/>
            <person name="Desvignes T."/>
            <person name="Floi Bucao C."/>
            <person name="Jouanno E."/>
            <person name="Wen M."/>
            <person name="Mejri S."/>
            <person name="Dirks R."/>
            <person name="Jansen H."/>
            <person name="Henkel C."/>
            <person name="Chen W.J."/>
            <person name="Zahm M."/>
            <person name="Cabau C."/>
            <person name="Klopp C."/>
            <person name="Thompson A.W."/>
            <person name="Robinson-Rechavi M."/>
            <person name="Braasch I."/>
            <person name="Lecointre G."/>
            <person name="Bobe J."/>
            <person name="Postlethwait J.H."/>
            <person name="Berthelot C."/>
            <person name="Roest Crollius H."/>
            <person name="Guiguen Y."/>
        </authorList>
    </citation>
    <scope>NUCLEOTIDE SEQUENCE</scope>
    <source>
        <strain evidence="2">WJC10195</strain>
    </source>
</reference>
<sequence length="156" mass="17568">MSERRLGRRHRIERERSPTEPMYPPPIVCLNESYPGPPAPLSRAEQDQRVQSSVQPSVEPQRGALVPAGRRGEVARRLQVHKGPSLSQRGTWRRGRCPSPRRLHPNSPYRPRLGEHVKQKTYCALSLSHVASYLHSTRGEMFCASTAAAVRLCTSL</sequence>
<gene>
    <name evidence="2" type="ORF">SKAU_G00201200</name>
</gene>
<proteinExistence type="predicted"/>
<feature type="compositionally biased region" description="Basic residues" evidence="1">
    <location>
        <begin position="91"/>
        <end position="104"/>
    </location>
</feature>
<dbReference type="EMBL" id="JAINUF010000006">
    <property type="protein sequence ID" value="KAJ8357326.1"/>
    <property type="molecule type" value="Genomic_DNA"/>
</dbReference>
<dbReference type="AlphaFoldDB" id="A0A9Q1IXV9"/>
<keyword evidence="3" id="KW-1185">Reference proteome</keyword>
<accession>A0A9Q1IXV9</accession>
<comment type="caution">
    <text evidence="2">The sequence shown here is derived from an EMBL/GenBank/DDBJ whole genome shotgun (WGS) entry which is preliminary data.</text>
</comment>
<evidence type="ECO:0000313" key="3">
    <source>
        <dbReference type="Proteomes" id="UP001152622"/>
    </source>
</evidence>
<feature type="compositionally biased region" description="Basic residues" evidence="1">
    <location>
        <begin position="1"/>
        <end position="11"/>
    </location>
</feature>
<dbReference type="Proteomes" id="UP001152622">
    <property type="component" value="Chromosome 6"/>
</dbReference>